<dbReference type="InterPro" id="IPR040851">
    <property type="entry name" value="ParB-like_C"/>
</dbReference>
<dbReference type="Pfam" id="PF18064">
    <property type="entry name" value="CB_ParB_C"/>
    <property type="match status" value="1"/>
</dbReference>
<accession>A0ABN2ESN9</accession>
<evidence type="ECO:0000313" key="4">
    <source>
        <dbReference type="Proteomes" id="UP001500393"/>
    </source>
</evidence>
<dbReference type="Proteomes" id="UP001500393">
    <property type="component" value="Unassembled WGS sequence"/>
</dbReference>
<protein>
    <recommendedName>
        <fullName evidence="2">ParB-like C-terminal domain-containing protein</fullName>
    </recommendedName>
</protein>
<dbReference type="RefSeq" id="WP_344222298.1">
    <property type="nucleotide sequence ID" value="NZ_BAAAOS010000066.1"/>
</dbReference>
<feature type="domain" description="ParB-like C-terminal" evidence="2">
    <location>
        <begin position="29"/>
        <end position="72"/>
    </location>
</feature>
<organism evidence="3 4">
    <name type="scientific">Kribbella sancticallisti</name>
    <dbReference type="NCBI Taxonomy" id="460087"/>
    <lineage>
        <taxon>Bacteria</taxon>
        <taxon>Bacillati</taxon>
        <taxon>Actinomycetota</taxon>
        <taxon>Actinomycetes</taxon>
        <taxon>Propionibacteriales</taxon>
        <taxon>Kribbellaceae</taxon>
        <taxon>Kribbella</taxon>
    </lineage>
</organism>
<sequence>MSDDSETPPDAKKTRDKWRIQAWIYDETEDSRIRNCEAAVGRLEGYADLSDFIVQSVMKEVTRLEKKRNGGRPFPPPPESVHRRGRGRAPRPGKAVE</sequence>
<evidence type="ECO:0000313" key="3">
    <source>
        <dbReference type="EMBL" id="GAA1616553.1"/>
    </source>
</evidence>
<name>A0ABN2ESN9_9ACTN</name>
<reference evidence="3 4" key="1">
    <citation type="journal article" date="2019" name="Int. J. Syst. Evol. Microbiol.">
        <title>The Global Catalogue of Microorganisms (GCM) 10K type strain sequencing project: providing services to taxonomists for standard genome sequencing and annotation.</title>
        <authorList>
            <consortium name="The Broad Institute Genomics Platform"/>
            <consortium name="The Broad Institute Genome Sequencing Center for Infectious Disease"/>
            <person name="Wu L."/>
            <person name="Ma J."/>
        </authorList>
    </citation>
    <scope>NUCLEOTIDE SEQUENCE [LARGE SCALE GENOMIC DNA]</scope>
    <source>
        <strain evidence="3 4">JCM 14969</strain>
    </source>
</reference>
<dbReference type="EMBL" id="BAAAOS010000066">
    <property type="protein sequence ID" value="GAA1616553.1"/>
    <property type="molecule type" value="Genomic_DNA"/>
</dbReference>
<dbReference type="Gene3D" id="6.10.180.30">
    <property type="match status" value="1"/>
</dbReference>
<comment type="caution">
    <text evidence="3">The sequence shown here is derived from an EMBL/GenBank/DDBJ whole genome shotgun (WGS) entry which is preliminary data.</text>
</comment>
<keyword evidence="4" id="KW-1185">Reference proteome</keyword>
<feature type="region of interest" description="Disordered" evidence="1">
    <location>
        <begin position="64"/>
        <end position="97"/>
    </location>
</feature>
<proteinExistence type="predicted"/>
<evidence type="ECO:0000259" key="2">
    <source>
        <dbReference type="Pfam" id="PF18064"/>
    </source>
</evidence>
<gene>
    <name evidence="3" type="ORF">GCM10009789_83220</name>
</gene>
<evidence type="ECO:0000256" key="1">
    <source>
        <dbReference type="SAM" id="MobiDB-lite"/>
    </source>
</evidence>